<comment type="caution">
    <text evidence="2">The sequence shown here is derived from an EMBL/GenBank/DDBJ whole genome shotgun (WGS) entry which is preliminary data.</text>
</comment>
<organism evidence="2 3">
    <name type="scientific">Clostridium carboxidivorans P7</name>
    <dbReference type="NCBI Taxonomy" id="536227"/>
    <lineage>
        <taxon>Bacteria</taxon>
        <taxon>Bacillati</taxon>
        <taxon>Bacillota</taxon>
        <taxon>Clostridia</taxon>
        <taxon>Eubacteriales</taxon>
        <taxon>Clostridiaceae</taxon>
        <taxon>Clostridium</taxon>
    </lineage>
</organism>
<accession>C6PTM9</accession>
<dbReference type="EMBL" id="ACVI01000031">
    <property type="protein sequence ID" value="EET87365.1"/>
    <property type="molecule type" value="Genomic_DNA"/>
</dbReference>
<dbReference type="PATRIC" id="fig|536227.13.peg.1588"/>
<dbReference type="Gene3D" id="3.40.1580.10">
    <property type="entry name" value="SMI1/KNR4-like"/>
    <property type="match status" value="1"/>
</dbReference>
<keyword evidence="3" id="KW-1185">Reference proteome</keyword>
<dbReference type="InterPro" id="IPR037883">
    <property type="entry name" value="Knr4/Smi1-like_sf"/>
</dbReference>
<dbReference type="STRING" id="536227.Ccar_07540"/>
<proteinExistence type="predicted"/>
<evidence type="ECO:0000313" key="2">
    <source>
        <dbReference type="EMBL" id="EET87365.1"/>
    </source>
</evidence>
<reference evidence="2 3" key="1">
    <citation type="submission" date="2009-06" db="EMBL/GenBank/DDBJ databases">
        <title>The draft genome of Clostridium carboxidivorans P7.</title>
        <authorList>
            <consortium name="US DOE Joint Genome Institute (JGI-PGF)"/>
            <person name="Lucas S."/>
            <person name="Copeland A."/>
            <person name="Lapidus A."/>
            <person name="Glavina del Rio T."/>
            <person name="Tice H."/>
            <person name="Bruce D."/>
            <person name="Goodwin L."/>
            <person name="Pitluck S."/>
            <person name="Larimer F."/>
            <person name="Land M.L."/>
            <person name="Hauser L."/>
            <person name="Hemme C.L."/>
        </authorList>
    </citation>
    <scope>NUCLEOTIDE SEQUENCE [LARGE SCALE GENOMIC DNA]</scope>
    <source>
        <strain evidence="2 3">P7</strain>
    </source>
</reference>
<dbReference type="Pfam" id="PF09346">
    <property type="entry name" value="SMI1_KNR4"/>
    <property type="match status" value="1"/>
</dbReference>
<dbReference type="RefSeq" id="WP_007061031.1">
    <property type="nucleotide sequence ID" value="NZ_ACVI01000031.1"/>
</dbReference>
<gene>
    <name evidence="2" type="ORF">CcarbDRAFT_2146</name>
</gene>
<dbReference type="eggNOG" id="ENOG5031DF6">
    <property type="taxonomic scope" value="Bacteria"/>
</dbReference>
<feature type="domain" description="Knr4/Smi1-like" evidence="1">
    <location>
        <begin position="11"/>
        <end position="137"/>
    </location>
</feature>
<sequence>MSKKESLYNIESIEKIESYFGIKFPNAYKEIMIKSEQMYPEIVDYKVNIPGYGLITFNFQRMIEEEFINFNKLFNDRILDKKRIIPFASTLNGDVLLFDYLGSTNEPVILYMEHEEALCIEDITPSQLKERSLEEWMEENFSFVSSSFEKFDNMVCHSREKLCKK</sequence>
<evidence type="ECO:0000259" key="1">
    <source>
        <dbReference type="Pfam" id="PF09346"/>
    </source>
</evidence>
<protein>
    <recommendedName>
        <fullName evidence="1">Knr4/Smi1-like domain-containing protein</fullName>
    </recommendedName>
</protein>
<dbReference type="AlphaFoldDB" id="C6PTM9"/>
<dbReference type="KEGG" id="cck:Ccar_07540"/>
<dbReference type="Proteomes" id="UP000004198">
    <property type="component" value="Unassembled WGS sequence"/>
</dbReference>
<evidence type="ECO:0000313" key="3">
    <source>
        <dbReference type="Proteomes" id="UP000004198"/>
    </source>
</evidence>
<dbReference type="InterPro" id="IPR018958">
    <property type="entry name" value="Knr4/Smi1-like_dom"/>
</dbReference>
<dbReference type="SUPFAM" id="SSF160631">
    <property type="entry name" value="SMI1/KNR4-like"/>
    <property type="match status" value="1"/>
</dbReference>
<name>C6PTM9_9CLOT</name>
<dbReference type="OrthoDB" id="8657476at2"/>